<evidence type="ECO:0000256" key="6">
    <source>
        <dbReference type="ARBA" id="ARBA00023049"/>
    </source>
</evidence>
<keyword evidence="5" id="KW-0862">Zinc</keyword>
<proteinExistence type="inferred from homology"/>
<evidence type="ECO:0000256" key="1">
    <source>
        <dbReference type="ARBA" id="ARBA00001947"/>
    </source>
</evidence>
<comment type="cofactor">
    <cofactor evidence="1">
        <name>Zn(2+)</name>
        <dbReference type="ChEBI" id="CHEBI:29105"/>
    </cofactor>
</comment>
<comment type="caution">
    <text evidence="9">The sequence shown here is derived from an EMBL/GenBank/DDBJ whole genome shotgun (WGS) entry which is preliminary data.</text>
</comment>
<evidence type="ECO:0000256" key="4">
    <source>
        <dbReference type="ARBA" id="ARBA00022801"/>
    </source>
</evidence>
<keyword evidence="3" id="KW-0645">Protease</keyword>
<feature type="domain" description="Peptidase M14" evidence="8">
    <location>
        <begin position="21"/>
        <end position="268"/>
    </location>
</feature>
<evidence type="ECO:0000256" key="5">
    <source>
        <dbReference type="ARBA" id="ARBA00022833"/>
    </source>
</evidence>
<evidence type="ECO:0000256" key="3">
    <source>
        <dbReference type="ARBA" id="ARBA00022670"/>
    </source>
</evidence>
<evidence type="ECO:0000256" key="2">
    <source>
        <dbReference type="ARBA" id="ARBA00005988"/>
    </source>
</evidence>
<dbReference type="Pfam" id="PF00246">
    <property type="entry name" value="Peptidase_M14"/>
    <property type="match status" value="1"/>
</dbReference>
<dbReference type="RefSeq" id="WP_015363608.1">
    <property type="nucleotide sequence ID" value="NZ_QKZR01000007.1"/>
</dbReference>
<evidence type="ECO:0000259" key="8">
    <source>
        <dbReference type="PROSITE" id="PS52035"/>
    </source>
</evidence>
<protein>
    <submittedName>
        <fullName evidence="9">Zinc carboxypeptidase</fullName>
    </submittedName>
</protein>
<keyword evidence="9" id="KW-0121">Carboxypeptidase</keyword>
<comment type="similarity">
    <text evidence="2 7">Belongs to the peptidase M14 family.</text>
</comment>
<dbReference type="EMBL" id="QKZR01000007">
    <property type="protein sequence ID" value="PZX37173.1"/>
    <property type="molecule type" value="Genomic_DNA"/>
</dbReference>
<dbReference type="PROSITE" id="PS52035">
    <property type="entry name" value="PEPTIDASE_M14"/>
    <property type="match status" value="1"/>
</dbReference>
<dbReference type="SMART" id="SM00631">
    <property type="entry name" value="Zn_pept"/>
    <property type="match status" value="1"/>
</dbReference>
<keyword evidence="6" id="KW-0482">Metalloprotease</keyword>
<keyword evidence="10" id="KW-1185">Reference proteome</keyword>
<dbReference type="InterPro" id="IPR000834">
    <property type="entry name" value="Peptidase_M14"/>
</dbReference>
<organism evidence="9 10">
    <name type="scientific">Nonlabens dokdonensis</name>
    <dbReference type="NCBI Taxonomy" id="328515"/>
    <lineage>
        <taxon>Bacteria</taxon>
        <taxon>Pseudomonadati</taxon>
        <taxon>Bacteroidota</taxon>
        <taxon>Flavobacteriia</taxon>
        <taxon>Flavobacteriales</taxon>
        <taxon>Flavobacteriaceae</taxon>
        <taxon>Nonlabens</taxon>
    </lineage>
</organism>
<dbReference type="Gene3D" id="3.40.630.10">
    <property type="entry name" value="Zn peptidases"/>
    <property type="match status" value="1"/>
</dbReference>
<dbReference type="Proteomes" id="UP000248584">
    <property type="component" value="Unassembled WGS sequence"/>
</dbReference>
<evidence type="ECO:0000313" key="10">
    <source>
        <dbReference type="Proteomes" id="UP000248584"/>
    </source>
</evidence>
<evidence type="ECO:0000313" key="9">
    <source>
        <dbReference type="EMBL" id="PZX37173.1"/>
    </source>
</evidence>
<dbReference type="PANTHER" id="PTHR11705">
    <property type="entry name" value="PROTEASE FAMILY M14 CARBOXYPEPTIDASE A,B"/>
    <property type="match status" value="1"/>
</dbReference>
<reference evidence="9 10" key="1">
    <citation type="submission" date="2018-06" db="EMBL/GenBank/DDBJ databases">
        <title>Genomic Encyclopedia of Archaeal and Bacterial Type Strains, Phase II (KMG-II): from individual species to whole genera.</title>
        <authorList>
            <person name="Goeker M."/>
        </authorList>
    </citation>
    <scope>NUCLEOTIDE SEQUENCE [LARGE SCALE GENOMIC DNA]</scope>
    <source>
        <strain evidence="9 10">DSM 17205</strain>
    </source>
</reference>
<dbReference type="GO" id="GO:0004180">
    <property type="term" value="F:carboxypeptidase activity"/>
    <property type="evidence" value="ECO:0007669"/>
    <property type="project" value="UniProtKB-KW"/>
</dbReference>
<dbReference type="PANTHER" id="PTHR11705:SF143">
    <property type="entry name" value="SLL0236 PROTEIN"/>
    <property type="match status" value="1"/>
</dbReference>
<dbReference type="SUPFAM" id="SSF53187">
    <property type="entry name" value="Zn-dependent exopeptidases"/>
    <property type="match status" value="1"/>
</dbReference>
<gene>
    <name evidence="9" type="ORF">LX97_03195</name>
</gene>
<feature type="active site" description="Proton donor/acceptor" evidence="7">
    <location>
        <position position="243"/>
    </location>
</feature>
<evidence type="ECO:0000256" key="7">
    <source>
        <dbReference type="PROSITE-ProRule" id="PRU01379"/>
    </source>
</evidence>
<accession>A0ABX5PUK9</accession>
<sequence length="378" mass="42783">MLPITIGRNPSIHLCTYMLSRYYTYSQFESYFSTLIRRFKIESLEEIEIGKSVLGKSIYGLKLGTGSTKILAWSQMHGNESTTTRALCQLLESVDIENNLNSFKLYIIPILNPDGAESWTRVNANNVDLNRDAMDLSQPESTILRKVINDYQPDYCLNLHGQRTIYGSLDGKSPVQMSFLAPAGDKDRKITEVRLKSMNVINHIYSQLKNKVNGIIGRYDDAFNINCVGDYLTSVHIPTILFEAGHSGSDYSRDEVTYLVHDSLVVALNTINDGISQKNTTLRSYEDIPAIASNFTDVLIKNYPSKNGFTSLYIQYHEQINANKLYFVPILIGLNRKDILNAHEVIDLSDVSTFENDLVIDENLEVYSESLNIKIFTN</sequence>
<name>A0ABX5PUK9_9FLAO</name>
<keyword evidence="4" id="KW-0378">Hydrolase</keyword>